<evidence type="ECO:0000256" key="10">
    <source>
        <dbReference type="ARBA" id="ARBA00022932"/>
    </source>
</evidence>
<evidence type="ECO:0000256" key="9">
    <source>
        <dbReference type="ARBA" id="ARBA00022840"/>
    </source>
</evidence>
<dbReference type="FunFam" id="3.40.50.300:FF:000014">
    <property type="entry name" value="DNA polymerase III subunit gamma/tau"/>
    <property type="match status" value="1"/>
</dbReference>
<dbReference type="AlphaFoldDB" id="A0A378RAE7"/>
<evidence type="ECO:0000256" key="11">
    <source>
        <dbReference type="ARBA" id="ARBA00049244"/>
    </source>
</evidence>
<dbReference type="EMBL" id="UGQE01000004">
    <property type="protein sequence ID" value="STZ14699.1"/>
    <property type="molecule type" value="Genomic_DNA"/>
</dbReference>
<dbReference type="CDD" id="cd00009">
    <property type="entry name" value="AAA"/>
    <property type="match status" value="1"/>
</dbReference>
<dbReference type="GO" id="GO:0006261">
    <property type="term" value="P:DNA-templated DNA replication"/>
    <property type="evidence" value="ECO:0007669"/>
    <property type="project" value="TreeGrafter"/>
</dbReference>
<gene>
    <name evidence="14" type="primary">dnaX</name>
    <name evidence="14" type="ORF">NCTC10293_02296</name>
</gene>
<dbReference type="PANTHER" id="PTHR11669:SF0">
    <property type="entry name" value="PROTEIN STICHEL-LIKE 2"/>
    <property type="match status" value="1"/>
</dbReference>
<evidence type="ECO:0000256" key="8">
    <source>
        <dbReference type="ARBA" id="ARBA00022833"/>
    </source>
</evidence>
<dbReference type="InterPro" id="IPR045085">
    <property type="entry name" value="HLD_clamp_pol_III_gamma_tau"/>
</dbReference>
<sequence length="820" mass="89334">MVQPFCSFVLASEIKIPSAITKANDDTALKIEIMSQYQVLARKYRPKNFAQLLGQTHVSAALANAIDTNRLHHAYLFTGTRGVGKTTIARILAKCLNCDTGITSKPCGVCDSCVSIDEGRFIDLIEIDAASRTKVEDTRDLLENVPYAPTQGRYKVYLIDEVHMLSTHSFNALLKTLEEPPAHVKFILATTDPQKLPITIISRCLQFVLRPLSQSLLHEHLQKILTAENIAFSDGALWQLAQSAKGSVRDALSLTDQAIAFGGGALQDDTVANMLGLVDSLDVLALIGDIFADRRTQVAAHIARLRTQMVDASAIFDRLVDSLHQMALVQVLPDVPLDMNDAQKQAFYELAASIPADVLQLYYDIAIRARDGVRLATTPMQALEMGILRLLAFRPLAVGVAPADKIANAAPNPSNPPNDTPADNLAADTSLQIAPAENSINSDGVDLANADELLSDELHLNDLPANHLPTDDLQADDLPTDYAQTDNPPANQPLADNSQLDNLPPSDESDELENTDNLTHANLTHTPADNNANLADDTAGQTLQTEHNELKHSPSDDALYSHTAHAVDKLSVNDENLPVVSDDLSKVNADDEALLGETQSDKALPNGDFNTANLSSSEPTIDGEFNHASTSAPSNELNSEPANERINEPTYTQTQDEQTHNLPTVYSKAQMRERLKAPPAELSGDWTQDKWDYWLSGARQAGVLSNDELALLSASQMVGEIEGDSTLYVGEHNAQVHASFATFKQKITEQFTNMRLSDDLPLLQNVDDTPKQRQLARRAQVMMDVQSQLTNSPVAMSLWQQGFIVDDGQPILAGAKLLLD</sequence>
<dbReference type="InterPro" id="IPR022754">
    <property type="entry name" value="DNA_pol_III_gamma-3"/>
</dbReference>
<proteinExistence type="inferred from homology"/>
<evidence type="ECO:0000256" key="12">
    <source>
        <dbReference type="SAM" id="MobiDB-lite"/>
    </source>
</evidence>
<dbReference type="Pfam" id="PF12169">
    <property type="entry name" value="DNA_pol3_gamma3"/>
    <property type="match status" value="1"/>
</dbReference>
<dbReference type="NCBIfam" id="NF005942">
    <property type="entry name" value="PRK07994.1"/>
    <property type="match status" value="1"/>
</dbReference>
<keyword evidence="3 14" id="KW-0808">Transferase</keyword>
<comment type="similarity">
    <text evidence="1">Belongs to the DnaX/STICHEL family.</text>
</comment>
<protein>
    <recommendedName>
        <fullName evidence="2">DNA-directed DNA polymerase</fullName>
        <ecNumber evidence="2">2.7.7.7</ecNumber>
    </recommendedName>
</protein>
<keyword evidence="5" id="KW-0235">DNA replication</keyword>
<dbReference type="Pfam" id="PF22608">
    <property type="entry name" value="DNAX_ATPase_lid"/>
    <property type="match status" value="1"/>
</dbReference>
<dbReference type="Gene3D" id="1.20.272.10">
    <property type="match status" value="1"/>
</dbReference>
<evidence type="ECO:0000256" key="7">
    <source>
        <dbReference type="ARBA" id="ARBA00022741"/>
    </source>
</evidence>
<evidence type="ECO:0000313" key="15">
    <source>
        <dbReference type="Proteomes" id="UP000255279"/>
    </source>
</evidence>
<dbReference type="Pfam" id="PF13177">
    <property type="entry name" value="DNA_pol3_delta2"/>
    <property type="match status" value="1"/>
</dbReference>
<feature type="compositionally biased region" description="Polar residues" evidence="12">
    <location>
        <begin position="482"/>
        <end position="501"/>
    </location>
</feature>
<name>A0A378RAE7_9GAMM</name>
<keyword evidence="8" id="KW-0862">Zinc</keyword>
<dbReference type="InterPro" id="IPR003593">
    <property type="entry name" value="AAA+_ATPase"/>
</dbReference>
<dbReference type="Gene3D" id="1.10.8.60">
    <property type="match status" value="1"/>
</dbReference>
<evidence type="ECO:0000256" key="6">
    <source>
        <dbReference type="ARBA" id="ARBA00022723"/>
    </source>
</evidence>
<keyword evidence="6" id="KW-0479">Metal-binding</keyword>
<feature type="region of interest" description="Disordered" evidence="12">
    <location>
        <begin position="615"/>
        <end position="642"/>
    </location>
</feature>
<accession>A0A378RAE7</accession>
<feature type="compositionally biased region" description="Polar residues" evidence="12">
    <location>
        <begin position="627"/>
        <end position="641"/>
    </location>
</feature>
<feature type="region of interest" description="Disordered" evidence="12">
    <location>
        <begin position="465"/>
        <end position="513"/>
    </location>
</feature>
<dbReference type="Proteomes" id="UP000255279">
    <property type="component" value="Unassembled WGS sequence"/>
</dbReference>
<organism evidence="14 15">
    <name type="scientific">Moraxella caviae</name>
    <dbReference type="NCBI Taxonomy" id="34060"/>
    <lineage>
        <taxon>Bacteria</taxon>
        <taxon>Pseudomonadati</taxon>
        <taxon>Pseudomonadota</taxon>
        <taxon>Gammaproteobacteria</taxon>
        <taxon>Moraxellales</taxon>
        <taxon>Moraxellaceae</taxon>
        <taxon>Moraxella</taxon>
    </lineage>
</organism>
<dbReference type="GO" id="GO:0005524">
    <property type="term" value="F:ATP binding"/>
    <property type="evidence" value="ECO:0007669"/>
    <property type="project" value="UniProtKB-KW"/>
</dbReference>
<dbReference type="FunFam" id="1.10.8.60:FF:000013">
    <property type="entry name" value="DNA polymerase III subunit gamma/tau"/>
    <property type="match status" value="1"/>
</dbReference>
<dbReference type="GO" id="GO:0009360">
    <property type="term" value="C:DNA polymerase III complex"/>
    <property type="evidence" value="ECO:0007669"/>
    <property type="project" value="InterPro"/>
</dbReference>
<dbReference type="InterPro" id="IPR012763">
    <property type="entry name" value="DNA_pol_III_sug/sutau_N"/>
</dbReference>
<comment type="catalytic activity">
    <reaction evidence="11">
        <text>DNA(n) + a 2'-deoxyribonucleoside 5'-triphosphate = DNA(n+1) + diphosphate</text>
        <dbReference type="Rhea" id="RHEA:22508"/>
        <dbReference type="Rhea" id="RHEA-COMP:17339"/>
        <dbReference type="Rhea" id="RHEA-COMP:17340"/>
        <dbReference type="ChEBI" id="CHEBI:33019"/>
        <dbReference type="ChEBI" id="CHEBI:61560"/>
        <dbReference type="ChEBI" id="CHEBI:173112"/>
        <dbReference type="EC" id="2.7.7.7"/>
    </reaction>
</comment>
<evidence type="ECO:0000256" key="3">
    <source>
        <dbReference type="ARBA" id="ARBA00022679"/>
    </source>
</evidence>
<evidence type="ECO:0000256" key="5">
    <source>
        <dbReference type="ARBA" id="ARBA00022705"/>
    </source>
</evidence>
<reference evidence="14 15" key="1">
    <citation type="submission" date="2018-06" db="EMBL/GenBank/DDBJ databases">
        <authorList>
            <consortium name="Pathogen Informatics"/>
            <person name="Doyle S."/>
        </authorList>
    </citation>
    <scope>NUCLEOTIDE SEQUENCE [LARGE SCALE GENOMIC DNA]</scope>
    <source>
        <strain evidence="14 15">NCTC10293</strain>
    </source>
</reference>
<keyword evidence="9" id="KW-0067">ATP-binding</keyword>
<evidence type="ECO:0000256" key="1">
    <source>
        <dbReference type="ARBA" id="ARBA00006360"/>
    </source>
</evidence>
<dbReference type="InterPro" id="IPR008921">
    <property type="entry name" value="DNA_pol3_clamp-load_cplx_C"/>
</dbReference>
<dbReference type="GO" id="GO:0003677">
    <property type="term" value="F:DNA binding"/>
    <property type="evidence" value="ECO:0007669"/>
    <property type="project" value="InterPro"/>
</dbReference>
<dbReference type="EC" id="2.7.7.7" evidence="2"/>
<evidence type="ECO:0000256" key="4">
    <source>
        <dbReference type="ARBA" id="ARBA00022695"/>
    </source>
</evidence>
<keyword evidence="4 14" id="KW-0548">Nucleotidyltransferase</keyword>
<dbReference type="PRINTS" id="PR00300">
    <property type="entry name" value="CLPPROTEASEA"/>
</dbReference>
<dbReference type="InterPro" id="IPR001270">
    <property type="entry name" value="ClpA/B"/>
</dbReference>
<keyword evidence="7" id="KW-0547">Nucleotide-binding</keyword>
<dbReference type="PANTHER" id="PTHR11669">
    <property type="entry name" value="REPLICATION FACTOR C / DNA POLYMERASE III GAMMA-TAU SUBUNIT"/>
    <property type="match status" value="1"/>
</dbReference>
<dbReference type="GO" id="GO:0046872">
    <property type="term" value="F:metal ion binding"/>
    <property type="evidence" value="ECO:0007669"/>
    <property type="project" value="UniProtKB-KW"/>
</dbReference>
<dbReference type="CDD" id="cd18137">
    <property type="entry name" value="HLD_clamp_pol_III_gamma_tau"/>
    <property type="match status" value="1"/>
</dbReference>
<dbReference type="Gene3D" id="3.40.50.300">
    <property type="entry name" value="P-loop containing nucleotide triphosphate hydrolases"/>
    <property type="match status" value="1"/>
</dbReference>
<dbReference type="InterPro" id="IPR050238">
    <property type="entry name" value="DNA_Rep/Repair_Clamp_Loader"/>
</dbReference>
<dbReference type="SUPFAM" id="SSF52540">
    <property type="entry name" value="P-loop containing nucleoside triphosphate hydrolases"/>
    <property type="match status" value="1"/>
</dbReference>
<dbReference type="InterPro" id="IPR027417">
    <property type="entry name" value="P-loop_NTPase"/>
</dbReference>
<keyword evidence="10" id="KW-0239">DNA-directed DNA polymerase</keyword>
<dbReference type="GO" id="GO:0003887">
    <property type="term" value="F:DNA-directed DNA polymerase activity"/>
    <property type="evidence" value="ECO:0007669"/>
    <property type="project" value="UniProtKB-KW"/>
</dbReference>
<feature type="domain" description="AAA+ ATPase" evidence="13">
    <location>
        <begin position="71"/>
        <end position="212"/>
    </location>
</feature>
<evidence type="ECO:0000313" key="14">
    <source>
        <dbReference type="EMBL" id="STZ14699.1"/>
    </source>
</evidence>
<dbReference type="SMART" id="SM00382">
    <property type="entry name" value="AAA"/>
    <property type="match status" value="1"/>
</dbReference>
<evidence type="ECO:0000259" key="13">
    <source>
        <dbReference type="SMART" id="SM00382"/>
    </source>
</evidence>
<dbReference type="NCBIfam" id="TIGR02397">
    <property type="entry name" value="dnaX_nterm"/>
    <property type="match status" value="1"/>
</dbReference>
<evidence type="ECO:0000256" key="2">
    <source>
        <dbReference type="ARBA" id="ARBA00012417"/>
    </source>
</evidence>
<dbReference type="SUPFAM" id="SSF48019">
    <property type="entry name" value="post-AAA+ oligomerization domain-like"/>
    <property type="match status" value="1"/>
</dbReference>